<dbReference type="GO" id="GO:0031966">
    <property type="term" value="C:mitochondrial membrane"/>
    <property type="evidence" value="ECO:0007669"/>
    <property type="project" value="UniProtKB-SubCell"/>
</dbReference>
<keyword evidence="2 6" id="KW-0812">Transmembrane</keyword>
<evidence type="ECO:0008006" key="9">
    <source>
        <dbReference type="Google" id="ProtNLM"/>
    </source>
</evidence>
<evidence type="ECO:0000313" key="8">
    <source>
        <dbReference type="Proteomes" id="UP001153714"/>
    </source>
</evidence>
<keyword evidence="8" id="KW-1185">Reference proteome</keyword>
<reference evidence="7" key="1">
    <citation type="submission" date="2021-12" db="EMBL/GenBank/DDBJ databases">
        <authorList>
            <person name="King R."/>
        </authorList>
    </citation>
    <scope>NUCLEOTIDE SEQUENCE</scope>
</reference>
<proteinExistence type="predicted"/>
<keyword evidence="4" id="KW-0496">Mitochondrion</keyword>
<protein>
    <recommendedName>
        <fullName evidence="9">Transmembrane protein 126A</fullName>
    </recommendedName>
</protein>
<dbReference type="PANTHER" id="PTHR16296:SF2">
    <property type="entry name" value="TRANSMEMBRANE PROTEIN 126A"/>
    <property type="match status" value="1"/>
</dbReference>
<sequence length="217" mass="24380">MALMKSKEIPKDAVRLDEEEAIKYAWEFVGEWKPVSDIWALLYGPGVLGGVNAISGVFINNHFRNKLKLGQYGFFSSVIPVSVIPGILTPLFHRYFVSTNMLLMKNETCPLCYEIRSTAIQLSLGIAYPMILAPTASMMLTHRYATSRIPDLYEGPKVIFNFIRKLARPFNGTLAFLAGAQAITSAVITYLEMKSTLTLKRKVTEIEKKLEMEESFG</sequence>
<feature type="transmembrane region" description="Helical" evidence="6">
    <location>
        <begin position="170"/>
        <end position="191"/>
    </location>
</feature>
<name>A0A9N9QXN7_9NEOP</name>
<dbReference type="AlphaFoldDB" id="A0A9N9QXN7"/>
<dbReference type="Proteomes" id="UP001153714">
    <property type="component" value="Chromosome 14"/>
</dbReference>
<dbReference type="OrthoDB" id="6234762at2759"/>
<dbReference type="InterPro" id="IPR009801">
    <property type="entry name" value="TMEM126"/>
</dbReference>
<organism evidence="7 8">
    <name type="scientific">Diatraea saccharalis</name>
    <name type="common">sugarcane borer</name>
    <dbReference type="NCBI Taxonomy" id="40085"/>
    <lineage>
        <taxon>Eukaryota</taxon>
        <taxon>Metazoa</taxon>
        <taxon>Ecdysozoa</taxon>
        <taxon>Arthropoda</taxon>
        <taxon>Hexapoda</taxon>
        <taxon>Insecta</taxon>
        <taxon>Pterygota</taxon>
        <taxon>Neoptera</taxon>
        <taxon>Endopterygota</taxon>
        <taxon>Lepidoptera</taxon>
        <taxon>Glossata</taxon>
        <taxon>Ditrysia</taxon>
        <taxon>Pyraloidea</taxon>
        <taxon>Crambidae</taxon>
        <taxon>Crambinae</taxon>
        <taxon>Diatraea</taxon>
    </lineage>
</organism>
<comment type="subcellular location">
    <subcellularLocation>
        <location evidence="1">Mitochondrion membrane</location>
        <topology evidence="1">Multi-pass membrane protein</topology>
    </subcellularLocation>
</comment>
<evidence type="ECO:0000313" key="7">
    <source>
        <dbReference type="EMBL" id="CAG9785396.1"/>
    </source>
</evidence>
<evidence type="ECO:0000256" key="2">
    <source>
        <dbReference type="ARBA" id="ARBA00022692"/>
    </source>
</evidence>
<dbReference type="PANTHER" id="PTHR16296">
    <property type="entry name" value="UNCHARACTERIZED HYPOTHALAMUS PROTEIN HT007"/>
    <property type="match status" value="1"/>
</dbReference>
<evidence type="ECO:0000256" key="1">
    <source>
        <dbReference type="ARBA" id="ARBA00004225"/>
    </source>
</evidence>
<keyword evidence="3 6" id="KW-1133">Transmembrane helix</keyword>
<evidence type="ECO:0000256" key="3">
    <source>
        <dbReference type="ARBA" id="ARBA00022989"/>
    </source>
</evidence>
<evidence type="ECO:0000256" key="5">
    <source>
        <dbReference type="ARBA" id="ARBA00023136"/>
    </source>
</evidence>
<gene>
    <name evidence="7" type="ORF">DIATSA_LOCUS3431</name>
</gene>
<feature type="transmembrane region" description="Helical" evidence="6">
    <location>
        <begin position="38"/>
        <end position="60"/>
    </location>
</feature>
<evidence type="ECO:0000256" key="6">
    <source>
        <dbReference type="SAM" id="Phobius"/>
    </source>
</evidence>
<feature type="transmembrane region" description="Helical" evidence="6">
    <location>
        <begin position="72"/>
        <end position="92"/>
    </location>
</feature>
<dbReference type="Pfam" id="PF07114">
    <property type="entry name" value="TMEM126"/>
    <property type="match status" value="1"/>
</dbReference>
<accession>A0A9N9QXN7</accession>
<dbReference type="GO" id="GO:0032981">
    <property type="term" value="P:mitochondrial respiratory chain complex I assembly"/>
    <property type="evidence" value="ECO:0007669"/>
    <property type="project" value="TreeGrafter"/>
</dbReference>
<evidence type="ECO:0000256" key="4">
    <source>
        <dbReference type="ARBA" id="ARBA00023128"/>
    </source>
</evidence>
<keyword evidence="5 6" id="KW-0472">Membrane</keyword>
<reference evidence="7" key="2">
    <citation type="submission" date="2022-10" db="EMBL/GenBank/DDBJ databases">
        <authorList>
            <consortium name="ENA_rothamsted_submissions"/>
            <consortium name="culmorum"/>
            <person name="King R."/>
        </authorList>
    </citation>
    <scope>NUCLEOTIDE SEQUENCE</scope>
</reference>
<dbReference type="EMBL" id="OU893345">
    <property type="protein sequence ID" value="CAG9785396.1"/>
    <property type="molecule type" value="Genomic_DNA"/>
</dbReference>